<dbReference type="HOGENOM" id="CLU_1240824_0_0_1"/>
<protein>
    <recommendedName>
        <fullName evidence="3">Guanylate cyclase domain-containing protein</fullName>
    </recommendedName>
</protein>
<evidence type="ECO:0000313" key="2">
    <source>
        <dbReference type="Proteomes" id="UP000014978"/>
    </source>
</evidence>
<dbReference type="EMBL" id="ATCN01001273">
    <property type="protein sequence ID" value="EPR77793.1"/>
    <property type="molecule type" value="Genomic_DNA"/>
</dbReference>
<accession>S7XPD8</accession>
<keyword evidence="2" id="KW-1185">Reference proteome</keyword>
<gene>
    <name evidence="1" type="ORF">SLOPH_676</name>
</gene>
<proteinExistence type="predicted"/>
<organism evidence="1 2">
    <name type="scientific">Spraguea lophii (strain 42_110)</name>
    <name type="common">Microsporidian parasite</name>
    <dbReference type="NCBI Taxonomy" id="1358809"/>
    <lineage>
        <taxon>Eukaryota</taxon>
        <taxon>Fungi</taxon>
        <taxon>Fungi incertae sedis</taxon>
        <taxon>Microsporidia</taxon>
        <taxon>Spragueidae</taxon>
        <taxon>Spraguea</taxon>
    </lineage>
</organism>
<dbReference type="Proteomes" id="UP000014978">
    <property type="component" value="Unassembled WGS sequence"/>
</dbReference>
<dbReference type="VEuPathDB" id="MicrosporidiaDB:SLOPH_676"/>
<reference evidence="2" key="1">
    <citation type="journal article" date="2013" name="PLoS Genet.">
        <title>The genome of Spraguea lophii and the basis of host-microsporidian interactions.</title>
        <authorList>
            <person name="Campbell S.E."/>
            <person name="Williams T.A."/>
            <person name="Yousuf A."/>
            <person name="Soanes D.M."/>
            <person name="Paszkiewicz K.H."/>
            <person name="Williams B.A.P."/>
        </authorList>
    </citation>
    <scope>NUCLEOTIDE SEQUENCE [LARGE SCALE GENOMIC DNA]</scope>
    <source>
        <strain evidence="2">42_110</strain>
    </source>
</reference>
<comment type="caution">
    <text evidence="1">The sequence shown here is derived from an EMBL/GenBank/DDBJ whole genome shotgun (WGS) entry which is preliminary data.</text>
</comment>
<evidence type="ECO:0008006" key="3">
    <source>
        <dbReference type="Google" id="ProtNLM"/>
    </source>
</evidence>
<evidence type="ECO:0000313" key="1">
    <source>
        <dbReference type="EMBL" id="EPR77793.1"/>
    </source>
</evidence>
<dbReference type="InParanoid" id="S7XPD8"/>
<sequence>MDYENYKYLLYVDVFNSVFLENMTHDFERKDFIKYRDILFRLIEKYGGTVLDDETDGLVILFNKNVLEFIKKLNSSLLKFKWTEETIKYNLKKKNNTGYIFKGISVRMAIDSLSLKRAYGKYGEYWLAYHTKKIKHYHKYINPGEVFLSKKVANQIMGSKLMKKVSDIENEFIFYKRRNRFYIIENIYKERVSYLNHKKDATKYYFLESKKYINKINENLITQ</sequence>
<name>S7XPD8_SPRLO</name>
<dbReference type="AlphaFoldDB" id="S7XPD8"/>